<sequence length="78" mass="8931">MKKFIPFFSIMIAAVCMQNCSHRDEDMISNNEQIVSSERSADIFAMKQDSAKSIDLIENPEPKDPPVRDGDNWRPTKD</sequence>
<accession>A0A1M5GWA2</accession>
<dbReference type="AlphaFoldDB" id="A0A1M5GWA2"/>
<dbReference type="Proteomes" id="UP000184108">
    <property type="component" value="Unassembled WGS sequence"/>
</dbReference>
<evidence type="ECO:0000313" key="2">
    <source>
        <dbReference type="EMBL" id="SHG07885.1"/>
    </source>
</evidence>
<feature type="region of interest" description="Disordered" evidence="1">
    <location>
        <begin position="51"/>
        <end position="78"/>
    </location>
</feature>
<proteinExistence type="predicted"/>
<evidence type="ECO:0000313" key="3">
    <source>
        <dbReference type="Proteomes" id="UP000184108"/>
    </source>
</evidence>
<name>A0A1M5GWA2_9FLAO</name>
<feature type="compositionally biased region" description="Basic and acidic residues" evidence="1">
    <location>
        <begin position="60"/>
        <end position="78"/>
    </location>
</feature>
<organism evidence="2 3">
    <name type="scientific">Chryseobacterium vrystaatense</name>
    <dbReference type="NCBI Taxonomy" id="307480"/>
    <lineage>
        <taxon>Bacteria</taxon>
        <taxon>Pseudomonadati</taxon>
        <taxon>Bacteroidota</taxon>
        <taxon>Flavobacteriia</taxon>
        <taxon>Flavobacteriales</taxon>
        <taxon>Weeksellaceae</taxon>
        <taxon>Chryseobacterium group</taxon>
        <taxon>Chryseobacterium</taxon>
    </lineage>
</organism>
<gene>
    <name evidence="2" type="ORF">SAMN02787073_3488</name>
</gene>
<reference evidence="3" key="1">
    <citation type="submission" date="2016-11" db="EMBL/GenBank/DDBJ databases">
        <authorList>
            <person name="Varghese N."/>
            <person name="Submissions S."/>
        </authorList>
    </citation>
    <scope>NUCLEOTIDE SEQUENCE [LARGE SCALE GENOMIC DNA]</scope>
    <source>
        <strain evidence="3">YR203</strain>
    </source>
</reference>
<dbReference type="EMBL" id="FQVE01000004">
    <property type="protein sequence ID" value="SHG07885.1"/>
    <property type="molecule type" value="Genomic_DNA"/>
</dbReference>
<evidence type="ECO:0000256" key="1">
    <source>
        <dbReference type="SAM" id="MobiDB-lite"/>
    </source>
</evidence>
<protein>
    <submittedName>
        <fullName evidence="2">Uncharacterized protein</fullName>
    </submittedName>
</protein>